<gene>
    <name evidence="9" type="ORF">WMY93_023446</name>
</gene>
<evidence type="ECO:0000256" key="7">
    <source>
        <dbReference type="SAM" id="MobiDB-lite"/>
    </source>
</evidence>
<dbReference type="GO" id="GO:0030154">
    <property type="term" value="P:cell differentiation"/>
    <property type="evidence" value="ECO:0007669"/>
    <property type="project" value="TreeGrafter"/>
</dbReference>
<evidence type="ECO:0000313" key="10">
    <source>
        <dbReference type="Proteomes" id="UP001460270"/>
    </source>
</evidence>
<dbReference type="GO" id="GO:0046983">
    <property type="term" value="F:protein dimerization activity"/>
    <property type="evidence" value="ECO:0007669"/>
    <property type="project" value="InterPro"/>
</dbReference>
<dbReference type="InterPro" id="IPR022102">
    <property type="entry name" value="HJURP_C"/>
</dbReference>
<keyword evidence="2" id="KW-0805">Transcription regulation</keyword>
<organism evidence="9 10">
    <name type="scientific">Mugilogobius chulae</name>
    <name type="common">yellowstripe goby</name>
    <dbReference type="NCBI Taxonomy" id="88201"/>
    <lineage>
        <taxon>Eukaryota</taxon>
        <taxon>Metazoa</taxon>
        <taxon>Chordata</taxon>
        <taxon>Craniata</taxon>
        <taxon>Vertebrata</taxon>
        <taxon>Euteleostomi</taxon>
        <taxon>Actinopterygii</taxon>
        <taxon>Neopterygii</taxon>
        <taxon>Teleostei</taxon>
        <taxon>Neoteleostei</taxon>
        <taxon>Acanthomorphata</taxon>
        <taxon>Gobiaria</taxon>
        <taxon>Gobiiformes</taxon>
        <taxon>Gobioidei</taxon>
        <taxon>Gobiidae</taxon>
        <taxon>Gobionellinae</taxon>
        <taxon>Mugilogobius</taxon>
    </lineage>
</organism>
<dbReference type="FunFam" id="3.40.1810.10:FF:000001">
    <property type="entry name" value="Myocyte-specific enhancer factor 2A homolog"/>
    <property type="match status" value="1"/>
</dbReference>
<dbReference type="GO" id="GO:0000981">
    <property type="term" value="F:DNA-binding transcription factor activity, RNA polymerase II-specific"/>
    <property type="evidence" value="ECO:0007669"/>
    <property type="project" value="TreeGrafter"/>
</dbReference>
<comment type="caution">
    <text evidence="9">The sequence shown here is derived from an EMBL/GenBank/DDBJ whole genome shotgun (WGS) entry which is preliminary data.</text>
</comment>
<keyword evidence="4" id="KW-0010">Activator</keyword>
<dbReference type="Pfam" id="PF12347">
    <property type="entry name" value="HJURP_C"/>
    <property type="match status" value="1"/>
</dbReference>
<evidence type="ECO:0000313" key="9">
    <source>
        <dbReference type="EMBL" id="KAK7891483.1"/>
    </source>
</evidence>
<dbReference type="SMART" id="SM00432">
    <property type="entry name" value="MADS"/>
    <property type="match status" value="1"/>
</dbReference>
<dbReference type="SUPFAM" id="SSF55455">
    <property type="entry name" value="SRF-like"/>
    <property type="match status" value="1"/>
</dbReference>
<dbReference type="AlphaFoldDB" id="A0AAW0N993"/>
<feature type="compositionally biased region" description="Low complexity" evidence="7">
    <location>
        <begin position="836"/>
        <end position="849"/>
    </location>
</feature>
<dbReference type="Gene3D" id="3.40.1810.10">
    <property type="entry name" value="Transcription factor, MADS-box"/>
    <property type="match status" value="1"/>
</dbReference>
<accession>A0AAW0N993</accession>
<comment type="subcellular location">
    <subcellularLocation>
        <location evidence="1">Nucleus</location>
    </subcellularLocation>
</comment>
<proteinExistence type="predicted"/>
<evidence type="ECO:0000256" key="6">
    <source>
        <dbReference type="ARBA" id="ARBA00023242"/>
    </source>
</evidence>
<dbReference type="GO" id="GO:0045944">
    <property type="term" value="P:positive regulation of transcription by RNA polymerase II"/>
    <property type="evidence" value="ECO:0007669"/>
    <property type="project" value="TreeGrafter"/>
</dbReference>
<reference evidence="10" key="1">
    <citation type="submission" date="2024-04" db="EMBL/GenBank/DDBJ databases">
        <title>Salinicola lusitanus LLJ914,a marine bacterium isolated from the Okinawa Trough.</title>
        <authorList>
            <person name="Li J."/>
        </authorList>
    </citation>
    <scope>NUCLEOTIDE SEQUENCE [LARGE SCALE GENOMIC DNA]</scope>
</reference>
<dbReference type="GO" id="GO:0005634">
    <property type="term" value="C:nucleus"/>
    <property type="evidence" value="ECO:0007669"/>
    <property type="project" value="UniProtKB-SubCell"/>
</dbReference>
<feature type="region of interest" description="Disordered" evidence="7">
    <location>
        <begin position="182"/>
        <end position="211"/>
    </location>
</feature>
<dbReference type="PRINTS" id="PR00404">
    <property type="entry name" value="MADSDOMAIN"/>
</dbReference>
<dbReference type="EMBL" id="JBBPFD010000017">
    <property type="protein sequence ID" value="KAK7891483.1"/>
    <property type="molecule type" value="Genomic_DNA"/>
</dbReference>
<dbReference type="GO" id="GO:0042826">
    <property type="term" value="F:histone deacetylase binding"/>
    <property type="evidence" value="ECO:0007669"/>
    <property type="project" value="TreeGrafter"/>
</dbReference>
<feature type="region of interest" description="Disordered" evidence="7">
    <location>
        <begin position="79"/>
        <end position="101"/>
    </location>
</feature>
<feature type="compositionally biased region" description="Polar residues" evidence="7">
    <location>
        <begin position="637"/>
        <end position="652"/>
    </location>
</feature>
<evidence type="ECO:0000256" key="3">
    <source>
        <dbReference type="ARBA" id="ARBA00023125"/>
    </source>
</evidence>
<name>A0AAW0N993_9GOBI</name>
<dbReference type="Proteomes" id="UP001460270">
    <property type="component" value="Unassembled WGS sequence"/>
</dbReference>
<feature type="compositionally biased region" description="Basic and acidic residues" evidence="7">
    <location>
        <begin position="850"/>
        <end position="868"/>
    </location>
</feature>
<evidence type="ECO:0000256" key="2">
    <source>
        <dbReference type="ARBA" id="ARBA00023015"/>
    </source>
</evidence>
<keyword evidence="10" id="KW-1185">Reference proteome</keyword>
<feature type="domain" description="MADS-box" evidence="8">
    <location>
        <begin position="447"/>
        <end position="489"/>
    </location>
</feature>
<evidence type="ECO:0000259" key="8">
    <source>
        <dbReference type="PROSITE" id="PS50066"/>
    </source>
</evidence>
<sequence length="868" mass="91890">MDDPVPHTAHVTHFCLHGHLYGVMPQQRAVTLTQHAPLTYVTSACDTTHAATIFSSFTTSITFSSINTTITSTISSSINTTNTSSSINTTHTTSTSTISSSSYTTHTSITSIPSACNTTHASTIFSSFTTSITPSSINTTSTSITYVTSACDTTLAATIFSSFTTSITFSSINTTITSTISSSINTTDTSSSINTTHTTSTSSTSTISSSSYTTHTSITSIPSACNTTHASTIFSSFTTSITPSSINTTSTSITYVTSACDTTLAATIFSSFTTSITFSSINTTITSSSSNPTSTSTISRSINTTGTFITSINSVTFITFSLTTSNISTITNTSSSINTSNSSNITNTSNITHSNNSSDSSNIMYTNIDNMYTNIDNMYTNIDNMYTNIGNMYTNIGSMYTNIDNMYTNIDNMYTNIGNISHTSALWTERRSPGDPVICHLGNSHIVTFTKRKFGLMKKAYELSVLCDCEIALIIFNSSNKLFQYASTDMDKVLLKYTEYNEPHESRTNSDIVEALSKKEHRGCDSPDPDASYVLTPHTEEKYKKINEEFDNMMRNHKLPAGLPQQNFSMHVAVPVSNPGSMYAPGAALGGPDSSMLSPTAAPLHRTVGSSGGTQRHPGTGSASLLKVPRGRGGNGFVNSRGSPGLLSTASGNGLGQKGIHAKSPPPPAQSLALSRSKPELRVVIPPASKGLIPPLNPQRLSSSQALATPVVSVSTPSLPPQGLVYSGMASSYNPTDYSLSSADLSSLQGFGSPGLSLGSVSAWQQHPLGQAALSSLVGGSHLPQGSNLSINTSQGISIKSEPISPPRERVTPSGFPPHHQLQQATPGRQETVGRSPADSLSSSCSSYDGSDRESPSVKRLRIDTWVT</sequence>
<dbReference type="PANTHER" id="PTHR11945:SF637">
    <property type="entry name" value="MYOCYTE-SPECIFIC ENHANCER FACTOR 2A"/>
    <property type="match status" value="1"/>
</dbReference>
<evidence type="ECO:0000256" key="5">
    <source>
        <dbReference type="ARBA" id="ARBA00023163"/>
    </source>
</evidence>
<dbReference type="Pfam" id="PF00319">
    <property type="entry name" value="SRF-TF"/>
    <property type="match status" value="1"/>
</dbReference>
<dbReference type="GO" id="GO:0000978">
    <property type="term" value="F:RNA polymerase II cis-regulatory region sequence-specific DNA binding"/>
    <property type="evidence" value="ECO:0007669"/>
    <property type="project" value="TreeGrafter"/>
</dbReference>
<feature type="region of interest" description="Disordered" evidence="7">
    <location>
        <begin position="599"/>
        <end position="676"/>
    </location>
</feature>
<keyword evidence="3" id="KW-0238">DNA-binding</keyword>
<protein>
    <recommendedName>
        <fullName evidence="8">MADS-box domain-containing protein</fullName>
    </recommendedName>
</protein>
<dbReference type="InterPro" id="IPR002100">
    <property type="entry name" value="TF_MADSbox"/>
</dbReference>
<evidence type="ECO:0000256" key="1">
    <source>
        <dbReference type="ARBA" id="ARBA00004123"/>
    </source>
</evidence>
<evidence type="ECO:0000256" key="4">
    <source>
        <dbReference type="ARBA" id="ARBA00023159"/>
    </source>
</evidence>
<dbReference type="PANTHER" id="PTHR11945">
    <property type="entry name" value="MADS BOX PROTEIN"/>
    <property type="match status" value="1"/>
</dbReference>
<keyword evidence="6" id="KW-0539">Nucleus</keyword>
<dbReference type="PROSITE" id="PS50066">
    <property type="entry name" value="MADS_BOX_2"/>
    <property type="match status" value="1"/>
</dbReference>
<feature type="region of interest" description="Disordered" evidence="7">
    <location>
        <begin position="798"/>
        <end position="868"/>
    </location>
</feature>
<keyword evidence="5" id="KW-0804">Transcription</keyword>
<dbReference type="InterPro" id="IPR036879">
    <property type="entry name" value="TF_MADSbox_sf"/>
</dbReference>